<evidence type="ECO:0000256" key="3">
    <source>
        <dbReference type="ARBA" id="ARBA00022679"/>
    </source>
</evidence>
<evidence type="ECO:0000259" key="7">
    <source>
        <dbReference type="Pfam" id="PF02911"/>
    </source>
</evidence>
<dbReference type="InterPro" id="IPR005794">
    <property type="entry name" value="Fmt"/>
</dbReference>
<evidence type="ECO:0000256" key="1">
    <source>
        <dbReference type="ARBA" id="ARBA00010699"/>
    </source>
</evidence>
<comment type="similarity">
    <text evidence="1 5">Belongs to the Fmt family.</text>
</comment>
<evidence type="ECO:0000259" key="6">
    <source>
        <dbReference type="Pfam" id="PF00551"/>
    </source>
</evidence>
<dbReference type="OrthoDB" id="9802815at2"/>
<feature type="binding site" evidence="5">
    <location>
        <begin position="108"/>
        <end position="111"/>
    </location>
    <ligand>
        <name>(6S)-5,6,7,8-tetrahydrofolate</name>
        <dbReference type="ChEBI" id="CHEBI:57453"/>
    </ligand>
</feature>
<dbReference type="InterPro" id="IPR002376">
    <property type="entry name" value="Formyl_transf_N"/>
</dbReference>
<dbReference type="GO" id="GO:0004479">
    <property type="term" value="F:methionyl-tRNA formyltransferase activity"/>
    <property type="evidence" value="ECO:0007669"/>
    <property type="project" value="UniProtKB-UniRule"/>
</dbReference>
<dbReference type="InterPro" id="IPR011034">
    <property type="entry name" value="Formyl_transferase-like_C_sf"/>
</dbReference>
<comment type="catalytic activity">
    <reaction evidence="5">
        <text>L-methionyl-tRNA(fMet) + (6R)-10-formyltetrahydrofolate = N-formyl-L-methionyl-tRNA(fMet) + (6S)-5,6,7,8-tetrahydrofolate + H(+)</text>
        <dbReference type="Rhea" id="RHEA:24380"/>
        <dbReference type="Rhea" id="RHEA-COMP:9952"/>
        <dbReference type="Rhea" id="RHEA-COMP:9953"/>
        <dbReference type="ChEBI" id="CHEBI:15378"/>
        <dbReference type="ChEBI" id="CHEBI:57453"/>
        <dbReference type="ChEBI" id="CHEBI:78530"/>
        <dbReference type="ChEBI" id="CHEBI:78844"/>
        <dbReference type="ChEBI" id="CHEBI:195366"/>
        <dbReference type="EC" id="2.1.2.9"/>
    </reaction>
</comment>
<evidence type="ECO:0000313" key="9">
    <source>
        <dbReference type="Proteomes" id="UP000307380"/>
    </source>
</evidence>
<dbReference type="Pfam" id="PF02911">
    <property type="entry name" value="Formyl_trans_C"/>
    <property type="match status" value="1"/>
</dbReference>
<dbReference type="Proteomes" id="UP000307380">
    <property type="component" value="Unassembled WGS sequence"/>
</dbReference>
<dbReference type="EMBL" id="SSSN01000003">
    <property type="protein sequence ID" value="THG35297.1"/>
    <property type="molecule type" value="Genomic_DNA"/>
</dbReference>
<proteinExistence type="inferred from homology"/>
<dbReference type="EC" id="2.1.2.9" evidence="2 5"/>
<sequence length="313" mass="32779">MRLIFAGTPDVAVPSLHALVDAGHDIVAVVTRRDAPLGRRRVLTPSPVAAAADDLGLDVVKANRLDEAVTDRLVALDADLGVVVAYGGLVREPLLSAPRLGWVNLHFSLLPRWRGASPVQRAIAAGDSATGAAVFRLVPELDAGDVYGVVERTIDDHDTAGSLLHGLSEDGAALLTRVVDELAGGSATAVPQDGEVTLAPKLALDDARIDWSLPLEAVDARIRAVTPEPGAFTTVDGVRVKVLEARPIEPSDDDAADASTELRPGAIRAAGRRVLAGTATRALHLLRVQPAGKQPMAASDWWRGVPVDEAVAE</sequence>
<dbReference type="NCBIfam" id="TIGR00460">
    <property type="entry name" value="fmt"/>
    <property type="match status" value="1"/>
</dbReference>
<dbReference type="InterPro" id="IPR041711">
    <property type="entry name" value="Met-tRNA-FMT_N"/>
</dbReference>
<evidence type="ECO:0000313" key="8">
    <source>
        <dbReference type="EMBL" id="THG35297.1"/>
    </source>
</evidence>
<gene>
    <name evidence="5 8" type="primary">fmt</name>
    <name evidence="8" type="ORF">E6C70_04350</name>
</gene>
<dbReference type="PANTHER" id="PTHR11138:SF5">
    <property type="entry name" value="METHIONYL-TRNA FORMYLTRANSFERASE, MITOCHONDRIAL"/>
    <property type="match status" value="1"/>
</dbReference>
<evidence type="ECO:0000256" key="2">
    <source>
        <dbReference type="ARBA" id="ARBA00012261"/>
    </source>
</evidence>
<reference evidence="8 9" key="1">
    <citation type="submission" date="2019-04" db="EMBL/GenBank/DDBJ databases">
        <authorList>
            <person name="Jiang L."/>
        </authorList>
    </citation>
    <scope>NUCLEOTIDE SEQUENCE [LARGE SCALE GENOMIC DNA]</scope>
    <source>
        <strain evidence="8 9">YIM 131861</strain>
    </source>
</reference>
<dbReference type="Gene3D" id="3.40.50.12230">
    <property type="match status" value="1"/>
</dbReference>
<dbReference type="CDD" id="cd08646">
    <property type="entry name" value="FMT_core_Met-tRNA-FMT_N"/>
    <property type="match status" value="1"/>
</dbReference>
<dbReference type="SUPFAM" id="SSF50486">
    <property type="entry name" value="FMT C-terminal domain-like"/>
    <property type="match status" value="1"/>
</dbReference>
<dbReference type="InterPro" id="IPR036477">
    <property type="entry name" value="Formyl_transf_N_sf"/>
</dbReference>
<protein>
    <recommendedName>
        <fullName evidence="2 5">Methionyl-tRNA formyltransferase</fullName>
        <ecNumber evidence="2 5">2.1.2.9</ecNumber>
    </recommendedName>
</protein>
<dbReference type="HAMAP" id="MF_00182">
    <property type="entry name" value="Formyl_trans"/>
    <property type="match status" value="1"/>
</dbReference>
<dbReference type="SUPFAM" id="SSF53328">
    <property type="entry name" value="Formyltransferase"/>
    <property type="match status" value="1"/>
</dbReference>
<dbReference type="RefSeq" id="WP_136422585.1">
    <property type="nucleotide sequence ID" value="NZ_OZ241748.1"/>
</dbReference>
<dbReference type="AlphaFoldDB" id="A0A4V3WUB9"/>
<dbReference type="InterPro" id="IPR044135">
    <property type="entry name" value="Met-tRNA-FMT_C"/>
</dbReference>
<dbReference type="CDD" id="cd08704">
    <property type="entry name" value="Met_tRNA_FMT_C"/>
    <property type="match status" value="1"/>
</dbReference>
<comment type="caution">
    <text evidence="8">The sequence shown here is derived from an EMBL/GenBank/DDBJ whole genome shotgun (WGS) entry which is preliminary data.</text>
</comment>
<feature type="domain" description="Formyl transferase C-terminal" evidence="7">
    <location>
        <begin position="204"/>
        <end position="305"/>
    </location>
</feature>
<organism evidence="8 9">
    <name type="scientific">Orlajensenia flava</name>
    <dbReference type="NCBI Taxonomy" id="2565934"/>
    <lineage>
        <taxon>Bacteria</taxon>
        <taxon>Bacillati</taxon>
        <taxon>Actinomycetota</taxon>
        <taxon>Actinomycetes</taxon>
        <taxon>Micrococcales</taxon>
        <taxon>Microbacteriaceae</taxon>
        <taxon>Orlajensenia</taxon>
    </lineage>
</organism>
<keyword evidence="3 5" id="KW-0808">Transferase</keyword>
<feature type="domain" description="Formyl transferase N-terminal" evidence="6">
    <location>
        <begin position="2"/>
        <end position="179"/>
    </location>
</feature>
<keyword evidence="9" id="KW-1185">Reference proteome</keyword>
<dbReference type="Pfam" id="PF00551">
    <property type="entry name" value="Formyl_trans_N"/>
    <property type="match status" value="1"/>
</dbReference>
<keyword evidence="4 5" id="KW-0648">Protein biosynthesis</keyword>
<evidence type="ECO:0000256" key="4">
    <source>
        <dbReference type="ARBA" id="ARBA00022917"/>
    </source>
</evidence>
<dbReference type="InterPro" id="IPR005793">
    <property type="entry name" value="Formyl_trans_C"/>
</dbReference>
<name>A0A4V3WUB9_9MICO</name>
<dbReference type="GO" id="GO:0005829">
    <property type="term" value="C:cytosol"/>
    <property type="evidence" value="ECO:0007669"/>
    <property type="project" value="TreeGrafter"/>
</dbReference>
<comment type="function">
    <text evidence="5">Attaches a formyl group to the free amino group of methionyl-tRNA(fMet). The formyl group appears to play a dual role in the initiator identity of N-formylmethionyl-tRNA by promoting its recognition by IF2 and preventing the misappropriation of this tRNA by the elongation apparatus.</text>
</comment>
<evidence type="ECO:0000256" key="5">
    <source>
        <dbReference type="HAMAP-Rule" id="MF_00182"/>
    </source>
</evidence>
<accession>A0A4V3WUB9</accession>
<dbReference type="PANTHER" id="PTHR11138">
    <property type="entry name" value="METHIONYL-TRNA FORMYLTRANSFERASE"/>
    <property type="match status" value="1"/>
</dbReference>